<organism evidence="1 2">
    <name type="scientific">Cyphomyrmex costatus</name>
    <dbReference type="NCBI Taxonomy" id="456900"/>
    <lineage>
        <taxon>Eukaryota</taxon>
        <taxon>Metazoa</taxon>
        <taxon>Ecdysozoa</taxon>
        <taxon>Arthropoda</taxon>
        <taxon>Hexapoda</taxon>
        <taxon>Insecta</taxon>
        <taxon>Pterygota</taxon>
        <taxon>Neoptera</taxon>
        <taxon>Endopterygota</taxon>
        <taxon>Hymenoptera</taxon>
        <taxon>Apocrita</taxon>
        <taxon>Aculeata</taxon>
        <taxon>Formicoidea</taxon>
        <taxon>Formicidae</taxon>
        <taxon>Myrmicinae</taxon>
        <taxon>Cyphomyrmex</taxon>
    </lineage>
</organism>
<dbReference type="EMBL" id="KQ976881">
    <property type="protein sequence ID" value="KYN07634.1"/>
    <property type="molecule type" value="Genomic_DNA"/>
</dbReference>
<dbReference type="AlphaFoldDB" id="A0A195D5D3"/>
<proteinExistence type="predicted"/>
<protein>
    <submittedName>
        <fullName evidence="1">Uncharacterized protein</fullName>
    </submittedName>
</protein>
<gene>
    <name evidence="1" type="ORF">ALC62_01454</name>
</gene>
<accession>A0A195D5D3</accession>
<sequence>MKCEINFEANQVDSSSFYRRGDSDGQIPALVPCQGKVDRIKLRRLLRTAFLRHVWELENCYD</sequence>
<evidence type="ECO:0000313" key="2">
    <source>
        <dbReference type="Proteomes" id="UP000078542"/>
    </source>
</evidence>
<keyword evidence="2" id="KW-1185">Reference proteome</keyword>
<reference evidence="1 2" key="1">
    <citation type="submission" date="2016-03" db="EMBL/GenBank/DDBJ databases">
        <title>Cyphomyrmex costatus WGS genome.</title>
        <authorList>
            <person name="Nygaard S."/>
            <person name="Hu H."/>
            <person name="Boomsma J."/>
            <person name="Zhang G."/>
        </authorList>
    </citation>
    <scope>NUCLEOTIDE SEQUENCE [LARGE SCALE GENOMIC DNA]</scope>
    <source>
        <strain evidence="1">MS0001</strain>
        <tissue evidence="1">Whole body</tissue>
    </source>
</reference>
<dbReference type="Proteomes" id="UP000078542">
    <property type="component" value="Unassembled WGS sequence"/>
</dbReference>
<evidence type="ECO:0000313" key="1">
    <source>
        <dbReference type="EMBL" id="KYN07634.1"/>
    </source>
</evidence>
<name>A0A195D5D3_9HYME</name>